<comment type="caution">
    <text evidence="2">The sequence shown here is derived from an EMBL/GenBank/DDBJ whole genome shotgun (WGS) entry which is preliminary data.</text>
</comment>
<dbReference type="Proteomes" id="UP000237105">
    <property type="component" value="Unassembled WGS sequence"/>
</dbReference>
<name>A0A2P5BN95_PARAD</name>
<feature type="non-terminal residue" evidence="2">
    <location>
        <position position="76"/>
    </location>
</feature>
<proteinExistence type="predicted"/>
<keyword evidence="3" id="KW-1185">Reference proteome</keyword>
<sequence>MRTLETQLGQLANALTNQPQGALPSNIEVNLRNGGKEHYNAITLRSGKELVKNVEKPTSPSNPMLEEVLKKSMPRK</sequence>
<evidence type="ECO:0000313" key="3">
    <source>
        <dbReference type="Proteomes" id="UP000237105"/>
    </source>
</evidence>
<evidence type="ECO:0000256" key="1">
    <source>
        <dbReference type="SAM" id="MobiDB-lite"/>
    </source>
</evidence>
<gene>
    <name evidence="2" type="ORF">PanWU01x14_224580</name>
</gene>
<organism evidence="2 3">
    <name type="scientific">Parasponia andersonii</name>
    <name type="common">Sponia andersonii</name>
    <dbReference type="NCBI Taxonomy" id="3476"/>
    <lineage>
        <taxon>Eukaryota</taxon>
        <taxon>Viridiplantae</taxon>
        <taxon>Streptophyta</taxon>
        <taxon>Embryophyta</taxon>
        <taxon>Tracheophyta</taxon>
        <taxon>Spermatophyta</taxon>
        <taxon>Magnoliopsida</taxon>
        <taxon>eudicotyledons</taxon>
        <taxon>Gunneridae</taxon>
        <taxon>Pentapetalae</taxon>
        <taxon>rosids</taxon>
        <taxon>fabids</taxon>
        <taxon>Rosales</taxon>
        <taxon>Cannabaceae</taxon>
        <taxon>Parasponia</taxon>
    </lineage>
</organism>
<protein>
    <submittedName>
        <fullName evidence="2">Uncharacterized protein</fullName>
    </submittedName>
</protein>
<reference evidence="3" key="1">
    <citation type="submission" date="2016-06" db="EMBL/GenBank/DDBJ databases">
        <title>Parallel loss of symbiosis genes in relatives of nitrogen-fixing non-legume Parasponia.</title>
        <authorList>
            <person name="Van Velzen R."/>
            <person name="Holmer R."/>
            <person name="Bu F."/>
            <person name="Rutten L."/>
            <person name="Van Zeijl A."/>
            <person name="Liu W."/>
            <person name="Santuari L."/>
            <person name="Cao Q."/>
            <person name="Sharma T."/>
            <person name="Shen D."/>
            <person name="Roswanjaya Y."/>
            <person name="Wardhani T."/>
            <person name="Kalhor M.S."/>
            <person name="Jansen J."/>
            <person name="Van den Hoogen J."/>
            <person name="Gungor B."/>
            <person name="Hartog M."/>
            <person name="Hontelez J."/>
            <person name="Verver J."/>
            <person name="Yang W.-C."/>
            <person name="Schijlen E."/>
            <person name="Repin R."/>
            <person name="Schilthuizen M."/>
            <person name="Schranz E."/>
            <person name="Heidstra R."/>
            <person name="Miyata K."/>
            <person name="Fedorova E."/>
            <person name="Kohlen W."/>
            <person name="Bisseling T."/>
            <person name="Smit S."/>
            <person name="Geurts R."/>
        </authorList>
    </citation>
    <scope>NUCLEOTIDE SEQUENCE [LARGE SCALE GENOMIC DNA]</scope>
    <source>
        <strain evidence="3">cv. WU1-14</strain>
    </source>
</reference>
<feature type="region of interest" description="Disordered" evidence="1">
    <location>
        <begin position="54"/>
        <end position="76"/>
    </location>
</feature>
<evidence type="ECO:0000313" key="2">
    <source>
        <dbReference type="EMBL" id="PON50262.1"/>
    </source>
</evidence>
<dbReference type="OrthoDB" id="1435444at2759"/>
<dbReference type="AlphaFoldDB" id="A0A2P5BN95"/>
<dbReference type="EMBL" id="JXTB01000248">
    <property type="protein sequence ID" value="PON50262.1"/>
    <property type="molecule type" value="Genomic_DNA"/>
</dbReference>
<accession>A0A2P5BN95</accession>